<evidence type="ECO:0000256" key="2">
    <source>
        <dbReference type="ARBA" id="ARBA00023239"/>
    </source>
</evidence>
<feature type="compositionally biased region" description="Polar residues" evidence="3">
    <location>
        <begin position="279"/>
        <end position="291"/>
    </location>
</feature>
<proteinExistence type="predicted"/>
<feature type="compositionally biased region" description="Basic and acidic residues" evidence="3">
    <location>
        <begin position="116"/>
        <end position="127"/>
    </location>
</feature>
<organism evidence="4 5">
    <name type="scientific">Ectocarpus siliculosus</name>
    <name type="common">Brown alga</name>
    <name type="synonym">Conferva siliculosa</name>
    <dbReference type="NCBI Taxonomy" id="2880"/>
    <lineage>
        <taxon>Eukaryota</taxon>
        <taxon>Sar</taxon>
        <taxon>Stramenopiles</taxon>
        <taxon>Ochrophyta</taxon>
        <taxon>PX clade</taxon>
        <taxon>Phaeophyceae</taxon>
        <taxon>Ectocarpales</taxon>
        <taxon>Ectocarpaceae</taxon>
        <taxon>Ectocarpus</taxon>
    </lineage>
</organism>
<accession>D7G4H9</accession>
<dbReference type="AlphaFoldDB" id="D7G4H9"/>
<dbReference type="InterPro" id="IPR036441">
    <property type="entry name" value="DHquinase_II_sf"/>
</dbReference>
<sequence length="405" mass="43205">MRKPLAKALAACKHPVPTDRAVRRWIGLPFNTTRSSVLAKRGGTCYFVRRRSIATATPPRWGKGGASEGDDRGSAAISVHDIADLNKDISGFVGDLGDPDFDTIPSPPPDRAASGSRRDAQAEREESPAAFQESQPRLTLADHPGKFEGLHGQRDEEIPMDDDWSTPLVKGYLETEERKNSSGLRARRPVLVLNGPACFIAGTLASTGEPRGVVASSMEDAAQEFNLSLTVCTSNREDELLDRLCEGGYDAVVYNPSGFSNQGLRAVVPTAAQIHRTMTDASPASNNSGTAVHTEPADDGFPQPQQSRVDNPRQKTWDDNVPRHSGSGSALEYGLERAGCPVVIISPGRDGNLGANMLPSTSRGPDVDLGCRSERGAEGIIAGFSGAVSYRLAMAAVWSVLDGSR</sequence>
<dbReference type="EC" id="4.2.1.10" evidence="1"/>
<reference evidence="4 5" key="1">
    <citation type="journal article" date="2010" name="Nature">
        <title>The Ectocarpus genome and the independent evolution of multicellularity in brown algae.</title>
        <authorList>
            <person name="Cock J.M."/>
            <person name="Sterck L."/>
            <person name="Rouze P."/>
            <person name="Scornet D."/>
            <person name="Allen A.E."/>
            <person name="Amoutzias G."/>
            <person name="Anthouard V."/>
            <person name="Artiguenave F."/>
            <person name="Aury J.M."/>
            <person name="Badger J.H."/>
            <person name="Beszteri B."/>
            <person name="Billiau K."/>
            <person name="Bonnet E."/>
            <person name="Bothwell J.H."/>
            <person name="Bowler C."/>
            <person name="Boyen C."/>
            <person name="Brownlee C."/>
            <person name="Carrano C.J."/>
            <person name="Charrier B."/>
            <person name="Cho G.Y."/>
            <person name="Coelho S.M."/>
            <person name="Collen J."/>
            <person name="Corre E."/>
            <person name="Da Silva C."/>
            <person name="Delage L."/>
            <person name="Delaroque N."/>
            <person name="Dittami S.M."/>
            <person name="Doulbeau S."/>
            <person name="Elias M."/>
            <person name="Farnham G."/>
            <person name="Gachon C.M."/>
            <person name="Gschloessl B."/>
            <person name="Heesch S."/>
            <person name="Jabbari K."/>
            <person name="Jubin C."/>
            <person name="Kawai H."/>
            <person name="Kimura K."/>
            <person name="Kloareg B."/>
            <person name="Kupper F.C."/>
            <person name="Lang D."/>
            <person name="Le Bail A."/>
            <person name="Leblanc C."/>
            <person name="Lerouge P."/>
            <person name="Lohr M."/>
            <person name="Lopez P.J."/>
            <person name="Martens C."/>
            <person name="Maumus F."/>
            <person name="Michel G."/>
            <person name="Miranda-Saavedra D."/>
            <person name="Morales J."/>
            <person name="Moreau H."/>
            <person name="Motomura T."/>
            <person name="Nagasato C."/>
            <person name="Napoli C.A."/>
            <person name="Nelson D.R."/>
            <person name="Nyvall-Collen P."/>
            <person name="Peters A.F."/>
            <person name="Pommier C."/>
            <person name="Potin P."/>
            <person name="Poulain J."/>
            <person name="Quesneville H."/>
            <person name="Read B."/>
            <person name="Rensing S.A."/>
            <person name="Ritter A."/>
            <person name="Rousvoal S."/>
            <person name="Samanta M."/>
            <person name="Samson G."/>
            <person name="Schroeder D.C."/>
            <person name="Segurens B."/>
            <person name="Strittmatter M."/>
            <person name="Tonon T."/>
            <person name="Tregear J.W."/>
            <person name="Valentin K."/>
            <person name="von Dassow P."/>
            <person name="Yamagishi T."/>
            <person name="Van de Peer Y."/>
            <person name="Wincker P."/>
        </authorList>
    </citation>
    <scope>NUCLEOTIDE SEQUENCE [LARGE SCALE GENOMIC DNA]</scope>
    <source>
        <strain evidence="5">Ec32 / CCAP1310/4</strain>
    </source>
</reference>
<dbReference type="GO" id="GO:0003855">
    <property type="term" value="F:3-dehydroquinate dehydratase activity"/>
    <property type="evidence" value="ECO:0007669"/>
    <property type="project" value="UniProtKB-EC"/>
</dbReference>
<protein>
    <recommendedName>
        <fullName evidence="1">3-dehydroquinate dehydratase</fullName>
        <ecNumber evidence="1">4.2.1.10</ecNumber>
    </recommendedName>
</protein>
<evidence type="ECO:0000313" key="4">
    <source>
        <dbReference type="EMBL" id="CBJ48882.1"/>
    </source>
</evidence>
<feature type="region of interest" description="Disordered" evidence="3">
    <location>
        <begin position="96"/>
        <end position="150"/>
    </location>
</feature>
<keyword evidence="2" id="KW-0456">Lyase</keyword>
<evidence type="ECO:0000256" key="3">
    <source>
        <dbReference type="SAM" id="MobiDB-lite"/>
    </source>
</evidence>
<dbReference type="EMBL" id="FN649760">
    <property type="protein sequence ID" value="CBJ48882.1"/>
    <property type="molecule type" value="Genomic_DNA"/>
</dbReference>
<feature type="compositionally biased region" description="Basic and acidic residues" evidence="3">
    <location>
        <begin position="310"/>
        <end position="322"/>
    </location>
</feature>
<feature type="region of interest" description="Disordered" evidence="3">
    <location>
        <begin position="278"/>
        <end position="330"/>
    </location>
</feature>
<evidence type="ECO:0000313" key="5">
    <source>
        <dbReference type="Proteomes" id="UP000002630"/>
    </source>
</evidence>
<dbReference type="Proteomes" id="UP000002630">
    <property type="component" value="Unassembled WGS sequence"/>
</dbReference>
<name>D7G4H9_ECTSI</name>
<dbReference type="Gene3D" id="3.40.50.9100">
    <property type="entry name" value="Dehydroquinase, class II"/>
    <property type="match status" value="1"/>
</dbReference>
<dbReference type="InParanoid" id="D7G4H9"/>
<dbReference type="OrthoDB" id="10319406at2759"/>
<keyword evidence="5" id="KW-1185">Reference proteome</keyword>
<dbReference type="SUPFAM" id="SSF52304">
    <property type="entry name" value="Type II 3-dehydroquinate dehydratase"/>
    <property type="match status" value="1"/>
</dbReference>
<evidence type="ECO:0000256" key="1">
    <source>
        <dbReference type="ARBA" id="ARBA00012060"/>
    </source>
</evidence>
<gene>
    <name evidence="4" type="ORF">Esi_0057_0049</name>
</gene>